<dbReference type="FunFam" id="3.30.160.60:FF:000495">
    <property type="entry name" value="zinc finger protein 668"/>
    <property type="match status" value="1"/>
</dbReference>
<gene>
    <name evidence="12" type="primary">Znf211_0</name>
    <name evidence="12" type="ORF">PITSOR_R15127</name>
</gene>
<dbReference type="SMART" id="SM00355">
    <property type="entry name" value="ZnF_C2H2"/>
    <property type="match status" value="2"/>
</dbReference>
<keyword evidence="4 10" id="KW-0863">Zinc-finger</keyword>
<name>A0A851FPU1_PITSO</name>
<organism evidence="12 13">
    <name type="scientific">Pitta sordida</name>
    <name type="common">Hooded pitta</name>
    <dbReference type="NCBI Taxonomy" id="9163"/>
    <lineage>
        <taxon>Eukaryota</taxon>
        <taxon>Metazoa</taxon>
        <taxon>Chordata</taxon>
        <taxon>Craniata</taxon>
        <taxon>Vertebrata</taxon>
        <taxon>Euteleostomi</taxon>
        <taxon>Archelosauria</taxon>
        <taxon>Archosauria</taxon>
        <taxon>Dinosauria</taxon>
        <taxon>Saurischia</taxon>
        <taxon>Theropoda</taxon>
        <taxon>Coelurosauria</taxon>
        <taxon>Aves</taxon>
        <taxon>Neognathae</taxon>
        <taxon>Neoaves</taxon>
        <taxon>Telluraves</taxon>
        <taxon>Australaves</taxon>
        <taxon>Passeriformes</taxon>
        <taxon>Pittidae</taxon>
        <taxon>Pitta</taxon>
    </lineage>
</organism>
<dbReference type="PANTHER" id="PTHR14003:SF19">
    <property type="entry name" value="YY2 TRANSCRIPTION FACTOR"/>
    <property type="match status" value="1"/>
</dbReference>
<keyword evidence="2" id="KW-0479">Metal-binding</keyword>
<evidence type="ECO:0000313" key="13">
    <source>
        <dbReference type="Proteomes" id="UP000633448"/>
    </source>
</evidence>
<evidence type="ECO:0000256" key="3">
    <source>
        <dbReference type="ARBA" id="ARBA00022737"/>
    </source>
</evidence>
<evidence type="ECO:0000313" key="12">
    <source>
        <dbReference type="EMBL" id="NWI94024.1"/>
    </source>
</evidence>
<dbReference type="InterPro" id="IPR036236">
    <property type="entry name" value="Znf_C2H2_sf"/>
</dbReference>
<evidence type="ECO:0000256" key="2">
    <source>
        <dbReference type="ARBA" id="ARBA00022723"/>
    </source>
</evidence>
<feature type="non-terminal residue" evidence="12">
    <location>
        <position position="1"/>
    </location>
</feature>
<sequence length="74" mass="8109">ECHRRIHTGERPFACPDCGKAFMATKSLAKHRKSHGATSFPCGDCGKALATRANLECHRRIHTGERPFACPDCG</sequence>
<feature type="non-terminal residue" evidence="12">
    <location>
        <position position="74"/>
    </location>
</feature>
<evidence type="ECO:0000256" key="4">
    <source>
        <dbReference type="ARBA" id="ARBA00022771"/>
    </source>
</evidence>
<evidence type="ECO:0000256" key="5">
    <source>
        <dbReference type="ARBA" id="ARBA00022833"/>
    </source>
</evidence>
<dbReference type="Proteomes" id="UP000633448">
    <property type="component" value="Unassembled WGS sequence"/>
</dbReference>
<dbReference type="GO" id="GO:0000785">
    <property type="term" value="C:chromatin"/>
    <property type="evidence" value="ECO:0007669"/>
    <property type="project" value="TreeGrafter"/>
</dbReference>
<evidence type="ECO:0000259" key="11">
    <source>
        <dbReference type="PROSITE" id="PS50157"/>
    </source>
</evidence>
<dbReference type="PROSITE" id="PS50157">
    <property type="entry name" value="ZINC_FINGER_C2H2_2"/>
    <property type="match status" value="2"/>
</dbReference>
<keyword evidence="3" id="KW-0677">Repeat</keyword>
<evidence type="ECO:0000256" key="9">
    <source>
        <dbReference type="ARBA" id="ARBA00023242"/>
    </source>
</evidence>
<dbReference type="EMBL" id="WEKX01020623">
    <property type="protein sequence ID" value="NWI94024.1"/>
    <property type="molecule type" value="Genomic_DNA"/>
</dbReference>
<dbReference type="GO" id="GO:0005667">
    <property type="term" value="C:transcription regulator complex"/>
    <property type="evidence" value="ECO:0007669"/>
    <property type="project" value="TreeGrafter"/>
</dbReference>
<evidence type="ECO:0000256" key="1">
    <source>
        <dbReference type="ARBA" id="ARBA00004123"/>
    </source>
</evidence>
<keyword evidence="9" id="KW-0539">Nucleus</keyword>
<evidence type="ECO:0000256" key="10">
    <source>
        <dbReference type="PROSITE-ProRule" id="PRU00042"/>
    </source>
</evidence>
<protein>
    <submittedName>
        <fullName evidence="12">ZN211 protein</fullName>
    </submittedName>
</protein>
<dbReference type="GO" id="GO:0008270">
    <property type="term" value="F:zinc ion binding"/>
    <property type="evidence" value="ECO:0007669"/>
    <property type="project" value="UniProtKB-KW"/>
</dbReference>
<feature type="domain" description="C2H2-type" evidence="11">
    <location>
        <begin position="13"/>
        <end position="35"/>
    </location>
</feature>
<dbReference type="PANTHER" id="PTHR14003">
    <property type="entry name" value="TRANSCRIPTIONAL REPRESSOR PROTEIN YY"/>
    <property type="match status" value="1"/>
</dbReference>
<dbReference type="GO" id="GO:0031519">
    <property type="term" value="C:PcG protein complex"/>
    <property type="evidence" value="ECO:0007669"/>
    <property type="project" value="TreeGrafter"/>
</dbReference>
<dbReference type="GO" id="GO:0000978">
    <property type="term" value="F:RNA polymerase II cis-regulatory region sequence-specific DNA binding"/>
    <property type="evidence" value="ECO:0007669"/>
    <property type="project" value="TreeGrafter"/>
</dbReference>
<dbReference type="Gene3D" id="3.30.160.60">
    <property type="entry name" value="Classic Zinc Finger"/>
    <property type="match status" value="3"/>
</dbReference>
<evidence type="ECO:0000256" key="6">
    <source>
        <dbReference type="ARBA" id="ARBA00023015"/>
    </source>
</evidence>
<evidence type="ECO:0000256" key="7">
    <source>
        <dbReference type="ARBA" id="ARBA00023125"/>
    </source>
</evidence>
<keyword evidence="8" id="KW-0804">Transcription</keyword>
<reference evidence="12" key="1">
    <citation type="submission" date="2019-10" db="EMBL/GenBank/DDBJ databases">
        <title>Bird 10,000 Genomes (B10K) Project - Family phase.</title>
        <authorList>
            <person name="Zhang G."/>
        </authorList>
    </citation>
    <scope>NUCLEOTIDE SEQUENCE</scope>
    <source>
        <strain evidence="12">B10K-DU-002-53</strain>
        <tissue evidence="12">Muscle</tissue>
    </source>
</reference>
<dbReference type="Pfam" id="PF00096">
    <property type="entry name" value="zf-C2H2"/>
    <property type="match status" value="2"/>
</dbReference>
<comment type="subcellular location">
    <subcellularLocation>
        <location evidence="1">Nucleus</location>
    </subcellularLocation>
</comment>
<keyword evidence="13" id="KW-1185">Reference proteome</keyword>
<dbReference type="AlphaFoldDB" id="A0A851FPU1"/>
<dbReference type="GO" id="GO:0000981">
    <property type="term" value="F:DNA-binding transcription factor activity, RNA polymerase II-specific"/>
    <property type="evidence" value="ECO:0007669"/>
    <property type="project" value="TreeGrafter"/>
</dbReference>
<accession>A0A851FPU1</accession>
<comment type="caution">
    <text evidence="12">The sequence shown here is derived from an EMBL/GenBank/DDBJ whole genome shotgun (WGS) entry which is preliminary data.</text>
</comment>
<dbReference type="PROSITE" id="PS00028">
    <property type="entry name" value="ZINC_FINGER_C2H2_1"/>
    <property type="match status" value="2"/>
</dbReference>
<proteinExistence type="predicted"/>
<dbReference type="InterPro" id="IPR013087">
    <property type="entry name" value="Znf_C2H2_type"/>
</dbReference>
<feature type="domain" description="C2H2-type" evidence="11">
    <location>
        <begin position="40"/>
        <end position="67"/>
    </location>
</feature>
<keyword evidence="7" id="KW-0238">DNA-binding</keyword>
<dbReference type="FunFam" id="3.30.160.60:FF:000322">
    <property type="entry name" value="GDNF-inducible zinc finger protein 1"/>
    <property type="match status" value="1"/>
</dbReference>
<dbReference type="OrthoDB" id="427030at2759"/>
<keyword evidence="6" id="KW-0805">Transcription regulation</keyword>
<evidence type="ECO:0000256" key="8">
    <source>
        <dbReference type="ARBA" id="ARBA00023163"/>
    </source>
</evidence>
<dbReference type="SUPFAM" id="SSF57667">
    <property type="entry name" value="beta-beta-alpha zinc fingers"/>
    <property type="match status" value="2"/>
</dbReference>
<keyword evidence="5" id="KW-0862">Zinc</keyword>